<dbReference type="Proteomes" id="UP000053958">
    <property type="component" value="Unassembled WGS sequence"/>
</dbReference>
<dbReference type="EMBL" id="LASV01000018">
    <property type="protein sequence ID" value="KKA25554.1"/>
    <property type="molecule type" value="Genomic_DNA"/>
</dbReference>
<feature type="compositionally biased region" description="Low complexity" evidence="1">
    <location>
        <begin position="245"/>
        <end position="255"/>
    </location>
</feature>
<evidence type="ECO:0000313" key="2">
    <source>
        <dbReference type="EMBL" id="KKA25554.1"/>
    </source>
</evidence>
<reference evidence="2 3" key="1">
    <citation type="submission" date="2015-04" db="EMBL/GenBank/DDBJ databases">
        <authorList>
            <person name="Heijne W.H."/>
            <person name="Fedorova N.D."/>
            <person name="Nierman W.C."/>
            <person name="Vollebregt A.W."/>
            <person name="Zhao Z."/>
            <person name="Wu L."/>
            <person name="Kumar M."/>
            <person name="Stam H."/>
            <person name="van den Berg M.A."/>
            <person name="Pel H.J."/>
        </authorList>
    </citation>
    <scope>NUCLEOTIDE SEQUENCE [LARGE SCALE GENOMIC DNA]</scope>
    <source>
        <strain evidence="2 3">CBS 393.64</strain>
    </source>
</reference>
<protein>
    <submittedName>
        <fullName evidence="2">Uncharacterized protein</fullName>
    </submittedName>
</protein>
<feature type="region of interest" description="Disordered" evidence="1">
    <location>
        <begin position="230"/>
        <end position="258"/>
    </location>
</feature>
<sequence>MATMTVPPSTHWKKAPPTTVSRSLEGLEIGIPPGGLLNTGSAVSVNQLWLWKPLPRLPEQRNSSVYSRESIIDNYMDRDDKDDYTYSHPDPIVSDPNDAGQSFKSLAAFSQPPAGFGGQGGRGERCSLTFKAFLSEEQYGVGMHLAKANHYFREKKWEIFPELAPQPVVQTPHPPARSRKWSLPRKRHPTGPHGHARSESDGYLKPIRTYVQKTLSKKCSLREMKKNQCESGMVFNSRRRRHSTSTKSDASTSSSLIDSAELQRSLEAVRLRMQALSLETQSSDDDSLFATNPRPSRKRTSVSTNPHRRFGSKRRPRPSSKLVRQKAPGVRFVKYRRSPSPKEGRQCPSRRPPSPLPPSPSEASHPTSPRPEYVKMLQQGTNSVLSAIDGARKKIAASRAARRRAELKKHIRVVGPVEQYPDGTVNQWL</sequence>
<organism evidence="2 3">
    <name type="scientific">Rasamsonia emersonii (strain ATCC 16479 / CBS 393.64 / IMI 116815)</name>
    <dbReference type="NCBI Taxonomy" id="1408163"/>
    <lineage>
        <taxon>Eukaryota</taxon>
        <taxon>Fungi</taxon>
        <taxon>Dikarya</taxon>
        <taxon>Ascomycota</taxon>
        <taxon>Pezizomycotina</taxon>
        <taxon>Eurotiomycetes</taxon>
        <taxon>Eurotiomycetidae</taxon>
        <taxon>Eurotiales</taxon>
        <taxon>Trichocomaceae</taxon>
        <taxon>Rasamsonia</taxon>
    </lineage>
</organism>
<dbReference type="GeneID" id="25312488"/>
<accession>A0A0F4Z4U7</accession>
<dbReference type="AlphaFoldDB" id="A0A0F4Z4U7"/>
<comment type="caution">
    <text evidence="2">The sequence shown here is derived from an EMBL/GenBank/DDBJ whole genome shotgun (WGS) entry which is preliminary data.</text>
</comment>
<proteinExistence type="predicted"/>
<feature type="compositionally biased region" description="Basic residues" evidence="1">
    <location>
        <begin position="295"/>
        <end position="318"/>
    </location>
</feature>
<dbReference type="STRING" id="1408163.A0A0F4Z4U7"/>
<evidence type="ECO:0000256" key="1">
    <source>
        <dbReference type="SAM" id="MobiDB-lite"/>
    </source>
</evidence>
<feature type="compositionally biased region" description="Basic residues" evidence="1">
    <location>
        <begin position="176"/>
        <end position="190"/>
    </location>
</feature>
<name>A0A0F4Z4U7_RASE3</name>
<evidence type="ECO:0000313" key="3">
    <source>
        <dbReference type="Proteomes" id="UP000053958"/>
    </source>
</evidence>
<dbReference type="OrthoDB" id="4225223at2759"/>
<feature type="region of interest" description="Disordered" evidence="1">
    <location>
        <begin position="280"/>
        <end position="371"/>
    </location>
</feature>
<gene>
    <name evidence="2" type="ORF">T310_0434</name>
</gene>
<feature type="region of interest" description="Disordered" evidence="1">
    <location>
        <begin position="168"/>
        <end position="205"/>
    </location>
</feature>
<keyword evidence="3" id="KW-1185">Reference proteome</keyword>
<feature type="compositionally biased region" description="Pro residues" evidence="1">
    <location>
        <begin position="350"/>
        <end position="360"/>
    </location>
</feature>
<dbReference type="RefSeq" id="XP_013332166.1">
    <property type="nucleotide sequence ID" value="XM_013476712.1"/>
</dbReference>